<evidence type="ECO:0000256" key="2">
    <source>
        <dbReference type="ARBA" id="ARBA00012438"/>
    </source>
</evidence>
<keyword evidence="5" id="KW-0472">Membrane</keyword>
<dbReference type="Proteomes" id="UP000306585">
    <property type="component" value="Unassembled WGS sequence"/>
</dbReference>
<dbReference type="InterPro" id="IPR005467">
    <property type="entry name" value="His_kinase_dom"/>
</dbReference>
<evidence type="ECO:0000256" key="3">
    <source>
        <dbReference type="ARBA" id="ARBA00022553"/>
    </source>
</evidence>
<dbReference type="PROSITE" id="PS50110">
    <property type="entry name" value="RESPONSE_REGULATORY"/>
    <property type="match status" value="1"/>
</dbReference>
<protein>
    <recommendedName>
        <fullName evidence="2">histidine kinase</fullName>
        <ecNumber evidence="2">2.7.13.3</ecNumber>
    </recommendedName>
</protein>
<dbReference type="CDD" id="cd00082">
    <property type="entry name" value="HisKA"/>
    <property type="match status" value="1"/>
</dbReference>
<dbReference type="PRINTS" id="PR00344">
    <property type="entry name" value="BCTRLSENSOR"/>
</dbReference>
<dbReference type="GO" id="GO:0000155">
    <property type="term" value="F:phosphorelay sensor kinase activity"/>
    <property type="evidence" value="ECO:0007669"/>
    <property type="project" value="InterPro"/>
</dbReference>
<feature type="transmembrane region" description="Helical" evidence="5">
    <location>
        <begin position="109"/>
        <end position="134"/>
    </location>
</feature>
<dbReference type="EMBL" id="VBRY01000004">
    <property type="protein sequence ID" value="TLS67918.1"/>
    <property type="molecule type" value="Genomic_DNA"/>
</dbReference>
<dbReference type="Pfam" id="PF00072">
    <property type="entry name" value="Response_reg"/>
    <property type="match status" value="1"/>
</dbReference>
<dbReference type="PANTHER" id="PTHR43065">
    <property type="entry name" value="SENSOR HISTIDINE KINASE"/>
    <property type="match status" value="1"/>
</dbReference>
<dbReference type="Pfam" id="PF02518">
    <property type="entry name" value="HATPase_c"/>
    <property type="match status" value="1"/>
</dbReference>
<dbReference type="InterPro" id="IPR011006">
    <property type="entry name" value="CheY-like_superfamily"/>
</dbReference>
<organism evidence="8 9">
    <name type="scientific">Mariprofundus erugo</name>
    <dbReference type="NCBI Taxonomy" id="2528639"/>
    <lineage>
        <taxon>Bacteria</taxon>
        <taxon>Pseudomonadati</taxon>
        <taxon>Pseudomonadota</taxon>
        <taxon>Candidatius Mariprofundia</taxon>
        <taxon>Mariprofundales</taxon>
        <taxon>Mariprofundaceae</taxon>
        <taxon>Mariprofundus</taxon>
    </lineage>
</organism>
<keyword evidence="5" id="KW-0812">Transmembrane</keyword>
<reference evidence="8 9" key="1">
    <citation type="journal article" date="2019" name="Appl. Environ. Microbiol.">
        <title>Environmental Evidence and Genomic Insight of Iron-oxidizing Bacteria Preference Towards More Corrosion Resistant Stainless Steel at Higher Salinities.</title>
        <authorList>
            <person name="Garrison C.E."/>
            <person name="Price K.A."/>
            <person name="Field E.K."/>
        </authorList>
    </citation>
    <scope>NUCLEOTIDE SEQUENCE [LARGE SCALE GENOMIC DNA]</scope>
    <source>
        <strain evidence="8 9">P3</strain>
    </source>
</reference>
<keyword evidence="3 4" id="KW-0597">Phosphoprotein</keyword>
<evidence type="ECO:0000256" key="4">
    <source>
        <dbReference type="PROSITE-ProRule" id="PRU00169"/>
    </source>
</evidence>
<accession>A0A5R9GQP2</accession>
<evidence type="ECO:0000259" key="7">
    <source>
        <dbReference type="PROSITE" id="PS50110"/>
    </source>
</evidence>
<name>A0A5R9GQP2_9PROT</name>
<dbReference type="PANTHER" id="PTHR43065:SF42">
    <property type="entry name" value="TWO-COMPONENT SENSOR PPRA"/>
    <property type="match status" value="1"/>
</dbReference>
<evidence type="ECO:0000259" key="6">
    <source>
        <dbReference type="PROSITE" id="PS50109"/>
    </source>
</evidence>
<feature type="domain" description="Response regulatory" evidence="7">
    <location>
        <begin position="472"/>
        <end position="588"/>
    </location>
</feature>
<dbReference type="InterPro" id="IPR001789">
    <property type="entry name" value="Sig_transdc_resp-reg_receiver"/>
</dbReference>
<feature type="transmembrane region" description="Helical" evidence="5">
    <location>
        <begin position="39"/>
        <end position="63"/>
    </location>
</feature>
<dbReference type="Gene3D" id="3.30.565.10">
    <property type="entry name" value="Histidine kinase-like ATPase, C-terminal domain"/>
    <property type="match status" value="1"/>
</dbReference>
<evidence type="ECO:0000313" key="8">
    <source>
        <dbReference type="EMBL" id="TLS67918.1"/>
    </source>
</evidence>
<feature type="domain" description="Histidine kinase" evidence="6">
    <location>
        <begin position="225"/>
        <end position="450"/>
    </location>
</feature>
<dbReference type="Gene3D" id="3.40.50.2300">
    <property type="match status" value="1"/>
</dbReference>
<sequence length="595" mass="65657">MMEHQDGGLKIPGLEFSDVAMEASYLAATESSRKLQMRLALLMPALLYLIFSFLDSQVLSAAAATQARIIHVTQGVVFSLLVLFGLRLDSMRYHTGMIAGTVIVAWTDHLYLSTIGGIEALAGEAYLMIMWVWLVSGLHVAQSARVMLIFVIEFIAFWPVNEMASNFIAAHMFYMLAAMLIGSAGGYMTEYYRRQGFISEVRRQEMESQFIQSQKMEAIGTLAGGIAHNFNNTLAAMMSNIYLARLASKNNPDALKRLNSLEDLGGRSAAMIRQLLAFARKDHVVMQPFRLNDLLSAERSLAVNVIDKNIELKFDVCRSPLTVLGDCNQIQQVLMNLLVNARDAVEKIDHPKITCTLRPFKADAAFLHKHPQLHHHSLARLSVCDNGCGIDPEIMARVFEPFFTTKEVGRGTGLGLAMVFGSVNMHGGIVDVVSESGLGTCIYLYFPLVEEVHVPPDNSDVMADPEWQGGGTILLVDDDVRVLATTREVLESMGYRVMDVTDGEQALALFRQHIDEVSLVLTDIVMPGMRGARLARELRRHVPELPIVFATGYDPEDQIHTGDIPPDSMILAKPFSASELAMTLHQALSGAESGQ</sequence>
<evidence type="ECO:0000256" key="1">
    <source>
        <dbReference type="ARBA" id="ARBA00000085"/>
    </source>
</evidence>
<feature type="transmembrane region" description="Helical" evidence="5">
    <location>
        <begin position="167"/>
        <end position="188"/>
    </location>
</feature>
<evidence type="ECO:0000256" key="5">
    <source>
        <dbReference type="SAM" id="Phobius"/>
    </source>
</evidence>
<dbReference type="InterPro" id="IPR003594">
    <property type="entry name" value="HATPase_dom"/>
</dbReference>
<dbReference type="EC" id="2.7.13.3" evidence="2"/>
<dbReference type="InterPro" id="IPR036097">
    <property type="entry name" value="HisK_dim/P_sf"/>
</dbReference>
<dbReference type="SUPFAM" id="SSF47384">
    <property type="entry name" value="Homodimeric domain of signal transducing histidine kinase"/>
    <property type="match status" value="1"/>
</dbReference>
<dbReference type="InterPro" id="IPR004358">
    <property type="entry name" value="Sig_transdc_His_kin-like_C"/>
</dbReference>
<keyword evidence="5" id="KW-1133">Transmembrane helix</keyword>
<dbReference type="InterPro" id="IPR003661">
    <property type="entry name" value="HisK_dim/P_dom"/>
</dbReference>
<dbReference type="Gene3D" id="1.10.287.130">
    <property type="match status" value="1"/>
</dbReference>
<feature type="modified residue" description="4-aspartylphosphate" evidence="4">
    <location>
        <position position="523"/>
    </location>
</feature>
<keyword evidence="9" id="KW-1185">Reference proteome</keyword>
<dbReference type="SUPFAM" id="SSF52172">
    <property type="entry name" value="CheY-like"/>
    <property type="match status" value="1"/>
</dbReference>
<dbReference type="SMART" id="SM00448">
    <property type="entry name" value="REC"/>
    <property type="match status" value="1"/>
</dbReference>
<dbReference type="InterPro" id="IPR036890">
    <property type="entry name" value="HATPase_C_sf"/>
</dbReference>
<proteinExistence type="predicted"/>
<comment type="catalytic activity">
    <reaction evidence="1">
        <text>ATP + protein L-histidine = ADP + protein N-phospho-L-histidine.</text>
        <dbReference type="EC" id="2.7.13.3"/>
    </reaction>
</comment>
<comment type="caution">
    <text evidence="8">The sequence shown here is derived from an EMBL/GenBank/DDBJ whole genome shotgun (WGS) entry which is preliminary data.</text>
</comment>
<dbReference type="SMART" id="SM00387">
    <property type="entry name" value="HATPase_c"/>
    <property type="match status" value="1"/>
</dbReference>
<evidence type="ECO:0000313" key="9">
    <source>
        <dbReference type="Proteomes" id="UP000306585"/>
    </source>
</evidence>
<feature type="transmembrane region" description="Helical" evidence="5">
    <location>
        <begin position="140"/>
        <end position="160"/>
    </location>
</feature>
<dbReference type="SUPFAM" id="SSF55874">
    <property type="entry name" value="ATPase domain of HSP90 chaperone/DNA topoisomerase II/histidine kinase"/>
    <property type="match status" value="1"/>
</dbReference>
<dbReference type="AlphaFoldDB" id="A0A5R9GQP2"/>
<feature type="transmembrane region" description="Helical" evidence="5">
    <location>
        <begin position="69"/>
        <end position="88"/>
    </location>
</feature>
<dbReference type="PROSITE" id="PS50109">
    <property type="entry name" value="HIS_KIN"/>
    <property type="match status" value="1"/>
</dbReference>
<gene>
    <name evidence="8" type="ORF">FEF65_05590</name>
</gene>